<dbReference type="GO" id="GO:0005509">
    <property type="term" value="F:calcium ion binding"/>
    <property type="evidence" value="ECO:0007669"/>
    <property type="project" value="InterPro"/>
</dbReference>
<sequence>MGHRDLLAWYAIRGMYSDVLALAVTMVLDHEDFTGVRVKSGTLFDNILITDDPEYAKKFAEETWAKHKDAEKTAFDEAEKRRLEEESANSKIDDSNDDDSDDEDEADDDKADVVAEQTKDSDDEKPQDIKVSADEKPNSSKYDSSLCEEG</sequence>
<dbReference type="GO" id="GO:0036503">
    <property type="term" value="P:ERAD pathway"/>
    <property type="evidence" value="ECO:0007669"/>
    <property type="project" value="TreeGrafter"/>
</dbReference>
<dbReference type="GO" id="GO:0006457">
    <property type="term" value="P:protein folding"/>
    <property type="evidence" value="ECO:0007669"/>
    <property type="project" value="InterPro"/>
</dbReference>
<feature type="chain" id="PRO_5002354146" description="Calreticulin" evidence="2">
    <location>
        <begin position="22"/>
        <end position="150"/>
    </location>
</feature>
<dbReference type="PANTHER" id="PTHR11073:SF53">
    <property type="entry name" value="CALRETICULIN"/>
    <property type="match status" value="1"/>
</dbReference>
<dbReference type="GO" id="GO:0051082">
    <property type="term" value="F:unfolded protein binding"/>
    <property type="evidence" value="ECO:0007669"/>
    <property type="project" value="InterPro"/>
</dbReference>
<dbReference type="InterPro" id="IPR001580">
    <property type="entry name" value="Calret/calnex"/>
</dbReference>
<dbReference type="Gene3D" id="2.60.120.200">
    <property type="match status" value="1"/>
</dbReference>
<dbReference type="Proteomes" id="UP000026961">
    <property type="component" value="Chromosome 8"/>
</dbReference>
<accession>A0A0E0AYY7</accession>
<dbReference type="PANTHER" id="PTHR11073">
    <property type="entry name" value="CALRETICULIN AND CALNEXIN"/>
    <property type="match status" value="1"/>
</dbReference>
<dbReference type="AlphaFoldDB" id="A0A0E0AYY7"/>
<evidence type="ECO:0000313" key="4">
    <source>
        <dbReference type="Proteomes" id="UP000026961"/>
    </source>
</evidence>
<evidence type="ECO:0000313" key="3">
    <source>
        <dbReference type="EnsemblPlants" id="OGLUM08G25120.1"/>
    </source>
</evidence>
<feature type="region of interest" description="Disordered" evidence="1">
    <location>
        <begin position="65"/>
        <end position="150"/>
    </location>
</feature>
<feature type="signal peptide" evidence="2">
    <location>
        <begin position="1"/>
        <end position="21"/>
    </location>
</feature>
<keyword evidence="4" id="KW-1185">Reference proteome</keyword>
<keyword evidence="2" id="KW-0732">Signal</keyword>
<reference evidence="3" key="1">
    <citation type="submission" date="2015-04" db="UniProtKB">
        <authorList>
            <consortium name="EnsemblPlants"/>
        </authorList>
    </citation>
    <scope>IDENTIFICATION</scope>
</reference>
<feature type="compositionally biased region" description="Basic and acidic residues" evidence="1">
    <location>
        <begin position="65"/>
        <end position="85"/>
    </location>
</feature>
<evidence type="ECO:0000256" key="1">
    <source>
        <dbReference type="SAM" id="MobiDB-lite"/>
    </source>
</evidence>
<organism evidence="3">
    <name type="scientific">Oryza glumipatula</name>
    <dbReference type="NCBI Taxonomy" id="40148"/>
    <lineage>
        <taxon>Eukaryota</taxon>
        <taxon>Viridiplantae</taxon>
        <taxon>Streptophyta</taxon>
        <taxon>Embryophyta</taxon>
        <taxon>Tracheophyta</taxon>
        <taxon>Spermatophyta</taxon>
        <taxon>Magnoliopsida</taxon>
        <taxon>Liliopsida</taxon>
        <taxon>Poales</taxon>
        <taxon>Poaceae</taxon>
        <taxon>BOP clade</taxon>
        <taxon>Oryzoideae</taxon>
        <taxon>Oryzeae</taxon>
        <taxon>Oryzinae</taxon>
        <taxon>Oryza</taxon>
    </lineage>
</organism>
<feature type="compositionally biased region" description="Basic and acidic residues" evidence="1">
    <location>
        <begin position="111"/>
        <end position="138"/>
    </location>
</feature>
<proteinExistence type="predicted"/>
<dbReference type="STRING" id="40148.A0A0E0AYY7"/>
<dbReference type="Gramene" id="OGLUM08G25120.1">
    <property type="protein sequence ID" value="OGLUM08G25120.1"/>
    <property type="gene ID" value="OGLUM08G25120"/>
</dbReference>
<feature type="compositionally biased region" description="Acidic residues" evidence="1">
    <location>
        <begin position="95"/>
        <end position="110"/>
    </location>
</feature>
<evidence type="ECO:0000256" key="2">
    <source>
        <dbReference type="SAM" id="SignalP"/>
    </source>
</evidence>
<name>A0A0E0AYY7_9ORYZ</name>
<protein>
    <recommendedName>
        <fullName evidence="5">Calreticulin</fullName>
    </recommendedName>
</protein>
<dbReference type="GO" id="GO:0005789">
    <property type="term" value="C:endoplasmic reticulum membrane"/>
    <property type="evidence" value="ECO:0007669"/>
    <property type="project" value="TreeGrafter"/>
</dbReference>
<dbReference type="eggNOG" id="KOG0674">
    <property type="taxonomic scope" value="Eukaryota"/>
</dbReference>
<reference evidence="3" key="2">
    <citation type="submission" date="2018-05" db="EMBL/GenBank/DDBJ databases">
        <title>OgluRS3 (Oryza glumaepatula Reference Sequence Version 3).</title>
        <authorList>
            <person name="Zhang J."/>
            <person name="Kudrna D."/>
            <person name="Lee S."/>
            <person name="Talag J."/>
            <person name="Welchert J."/>
            <person name="Wing R.A."/>
        </authorList>
    </citation>
    <scope>NUCLEOTIDE SEQUENCE [LARGE SCALE GENOMIC DNA]</scope>
</reference>
<evidence type="ECO:0008006" key="5">
    <source>
        <dbReference type="Google" id="ProtNLM"/>
    </source>
</evidence>
<dbReference type="EnsemblPlants" id="OGLUM08G25120.1">
    <property type="protein sequence ID" value="OGLUM08G25120.1"/>
    <property type="gene ID" value="OGLUM08G25120"/>
</dbReference>
<dbReference type="HOGENOM" id="CLU_1889004_0_0_1"/>